<feature type="chain" id="PRO_5034450785" description="Secreted protein" evidence="1">
    <location>
        <begin position="20"/>
        <end position="143"/>
    </location>
</feature>
<name>A0A8C9GM08_9PRIM</name>
<organism evidence="2 3">
    <name type="scientific">Piliocolobus tephrosceles</name>
    <name type="common">Ugandan red Colobus</name>
    <dbReference type="NCBI Taxonomy" id="591936"/>
    <lineage>
        <taxon>Eukaryota</taxon>
        <taxon>Metazoa</taxon>
        <taxon>Chordata</taxon>
        <taxon>Craniata</taxon>
        <taxon>Vertebrata</taxon>
        <taxon>Euteleostomi</taxon>
        <taxon>Mammalia</taxon>
        <taxon>Eutheria</taxon>
        <taxon>Euarchontoglires</taxon>
        <taxon>Primates</taxon>
        <taxon>Haplorrhini</taxon>
        <taxon>Catarrhini</taxon>
        <taxon>Cercopithecidae</taxon>
        <taxon>Colobinae</taxon>
        <taxon>Piliocolobus</taxon>
    </lineage>
</organism>
<accession>A0A8C9GM08</accession>
<keyword evidence="3" id="KW-1185">Reference proteome</keyword>
<keyword evidence="1" id="KW-0732">Signal</keyword>
<dbReference type="Ensembl" id="ENSPTET00000009959.1">
    <property type="protein sequence ID" value="ENSPTEP00000006495.1"/>
    <property type="gene ID" value="ENSPTEG00000007443.1"/>
</dbReference>
<proteinExistence type="predicted"/>
<evidence type="ECO:0000313" key="2">
    <source>
        <dbReference type="Ensembl" id="ENSPTEP00000006495.1"/>
    </source>
</evidence>
<dbReference type="Proteomes" id="UP000694416">
    <property type="component" value="Unplaced"/>
</dbReference>
<evidence type="ECO:0008006" key="4">
    <source>
        <dbReference type="Google" id="ProtNLM"/>
    </source>
</evidence>
<reference evidence="2" key="1">
    <citation type="submission" date="2025-08" db="UniProtKB">
        <authorList>
            <consortium name="Ensembl"/>
        </authorList>
    </citation>
    <scope>IDENTIFICATION</scope>
</reference>
<evidence type="ECO:0000313" key="3">
    <source>
        <dbReference type="Proteomes" id="UP000694416"/>
    </source>
</evidence>
<protein>
    <recommendedName>
        <fullName evidence="4">Secreted protein</fullName>
    </recommendedName>
</protein>
<feature type="signal peptide" evidence="1">
    <location>
        <begin position="1"/>
        <end position="19"/>
    </location>
</feature>
<evidence type="ECO:0000256" key="1">
    <source>
        <dbReference type="SAM" id="SignalP"/>
    </source>
</evidence>
<sequence>MLVLLLLVLAGDLHHATLGLDCQLVGGEVLDVQGYAPAVRRGPVLRDPAAELRAERPAVGGRGHRGALDRGGGQGAHVAWSAAGAKPLRPVRRPGRRGDCAGTSCGRGPSWGPAGARRGRGARSGCQALPGNSAWAGVFFFFF</sequence>
<reference evidence="2" key="2">
    <citation type="submission" date="2025-09" db="UniProtKB">
        <authorList>
            <consortium name="Ensembl"/>
        </authorList>
    </citation>
    <scope>IDENTIFICATION</scope>
</reference>
<dbReference type="AlphaFoldDB" id="A0A8C9GM08"/>